<keyword evidence="3" id="KW-1185">Reference proteome</keyword>
<name>A0A059F2U2_9MICR</name>
<feature type="signal peptide" evidence="1">
    <location>
        <begin position="1"/>
        <end position="17"/>
    </location>
</feature>
<gene>
    <name evidence="2" type="ORF">H312_01208</name>
</gene>
<reference evidence="3" key="1">
    <citation type="submission" date="2013-02" db="EMBL/GenBank/DDBJ databases">
        <authorList>
            <consortium name="The Broad Institute Genome Sequencing Platform"/>
            <person name="Cuomo C."/>
            <person name="Becnel J."/>
            <person name="Sanscrainte N."/>
            <person name="Walker B."/>
            <person name="Young S.K."/>
            <person name="Zeng Q."/>
            <person name="Gargeya S."/>
            <person name="Fitzgerald M."/>
            <person name="Haas B."/>
            <person name="Abouelleil A."/>
            <person name="Alvarado L."/>
            <person name="Arachchi H.M."/>
            <person name="Berlin A.M."/>
            <person name="Chapman S.B."/>
            <person name="Dewar J."/>
            <person name="Goldberg J."/>
            <person name="Griggs A."/>
            <person name="Gujja S."/>
            <person name="Hansen M."/>
            <person name="Howarth C."/>
            <person name="Imamovic A."/>
            <person name="Larimer J."/>
            <person name="McCowan C."/>
            <person name="Murphy C."/>
            <person name="Neiman D."/>
            <person name="Pearson M."/>
            <person name="Priest M."/>
            <person name="Roberts A."/>
            <person name="Saif S."/>
            <person name="Shea T."/>
            <person name="Sisk P."/>
            <person name="Sykes S."/>
            <person name="Wortman J."/>
            <person name="Nusbaum C."/>
            <person name="Birren B."/>
        </authorList>
    </citation>
    <scope>NUCLEOTIDE SEQUENCE [LARGE SCALE GENOMIC DNA]</scope>
    <source>
        <strain evidence="3">PRA339</strain>
    </source>
</reference>
<keyword evidence="1" id="KW-0732">Signal</keyword>
<evidence type="ECO:0008006" key="4">
    <source>
        <dbReference type="Google" id="ProtNLM"/>
    </source>
</evidence>
<sequence>MLLLFLVAYCDIPLGTPIHIVPEFNGTFQIAYDEGVVRLKPEDEGAPGFVEDRVVVMRLYEGKYEITMQGFDLCHCPEKNEIVGCTEREASNLKSLYDIVTSEKGYSIKQDNKCWVKGEYDKMFKGYLIRLELCNNSNDQIWKFEDVELNNEEEDQARLALESSKKRLAYFTRHKISRKTVRPKVTTPMYYGFGTFRHTIDSTKLSDGK</sequence>
<feature type="chain" id="PRO_5001571766" description="Ricin B lectin domain-containing protein" evidence="1">
    <location>
        <begin position="18"/>
        <end position="209"/>
    </location>
</feature>
<protein>
    <recommendedName>
        <fullName evidence="4">Ricin B lectin domain-containing protein</fullName>
    </recommendedName>
</protein>
<organism evidence="2 3">
    <name type="scientific">Anncaliia algerae PRA339</name>
    <dbReference type="NCBI Taxonomy" id="1288291"/>
    <lineage>
        <taxon>Eukaryota</taxon>
        <taxon>Fungi</taxon>
        <taxon>Fungi incertae sedis</taxon>
        <taxon>Microsporidia</taxon>
        <taxon>Tubulinosematoidea</taxon>
        <taxon>Tubulinosematidae</taxon>
        <taxon>Anncaliia</taxon>
    </lineage>
</organism>
<proteinExistence type="predicted"/>
<reference evidence="2 3" key="2">
    <citation type="submission" date="2014-03" db="EMBL/GenBank/DDBJ databases">
        <title>The Genome Sequence of Anncaliia algerae insect isolate PRA339.</title>
        <authorList>
            <consortium name="The Broad Institute Genome Sequencing Platform"/>
            <consortium name="The Broad Institute Genome Sequencing Center for Infectious Disease"/>
            <person name="Cuomo C."/>
            <person name="Becnel J."/>
            <person name="Sanscrainte N."/>
            <person name="Walker B."/>
            <person name="Young S.K."/>
            <person name="Zeng Q."/>
            <person name="Gargeya S."/>
            <person name="Fitzgerald M."/>
            <person name="Haas B."/>
            <person name="Abouelleil A."/>
            <person name="Alvarado L."/>
            <person name="Arachchi H.M."/>
            <person name="Berlin A.M."/>
            <person name="Chapman S.B."/>
            <person name="Dewar J."/>
            <person name="Goldberg J."/>
            <person name="Griggs A."/>
            <person name="Gujja S."/>
            <person name="Hansen M."/>
            <person name="Howarth C."/>
            <person name="Imamovic A."/>
            <person name="Larimer J."/>
            <person name="McCowan C."/>
            <person name="Murphy C."/>
            <person name="Neiman D."/>
            <person name="Pearson M."/>
            <person name="Priest M."/>
            <person name="Roberts A."/>
            <person name="Saif S."/>
            <person name="Shea T."/>
            <person name="Sisk P."/>
            <person name="Sykes S."/>
            <person name="Wortman J."/>
            <person name="Nusbaum C."/>
            <person name="Birren B."/>
        </authorList>
    </citation>
    <scope>NUCLEOTIDE SEQUENCE [LARGE SCALE GENOMIC DNA]</scope>
    <source>
        <strain evidence="2 3">PRA339</strain>
    </source>
</reference>
<accession>A0A059F2U2</accession>
<dbReference type="Proteomes" id="UP000030655">
    <property type="component" value="Unassembled WGS sequence"/>
</dbReference>
<dbReference type="OrthoDB" id="2186073at2759"/>
<dbReference type="AlphaFoldDB" id="A0A059F2U2"/>
<dbReference type="VEuPathDB" id="MicrosporidiaDB:H312_01208"/>
<evidence type="ECO:0000256" key="1">
    <source>
        <dbReference type="SAM" id="SignalP"/>
    </source>
</evidence>
<evidence type="ECO:0000313" key="3">
    <source>
        <dbReference type="Proteomes" id="UP000030655"/>
    </source>
</evidence>
<dbReference type="HOGENOM" id="CLU_1315114_0_0_1"/>
<evidence type="ECO:0000313" key="2">
    <source>
        <dbReference type="EMBL" id="KCZ81329.1"/>
    </source>
</evidence>
<dbReference type="EMBL" id="KK365144">
    <property type="protein sequence ID" value="KCZ81329.1"/>
    <property type="molecule type" value="Genomic_DNA"/>
</dbReference>